<sequence>MALRLVAMPSWKSSGVAGVGVVQVSSTPAPAQAAADELGVCRVDERPKEAGATAEEPM</sequence>
<accession>A0A0A8Z4R8</accession>
<reference evidence="1" key="2">
    <citation type="journal article" date="2015" name="Data Brief">
        <title>Shoot transcriptome of the giant reed, Arundo donax.</title>
        <authorList>
            <person name="Barrero R.A."/>
            <person name="Guerrero F.D."/>
            <person name="Moolhuijzen P."/>
            <person name="Goolsby J.A."/>
            <person name="Tidwell J."/>
            <person name="Bellgard S.E."/>
            <person name="Bellgard M.I."/>
        </authorList>
    </citation>
    <scope>NUCLEOTIDE SEQUENCE</scope>
    <source>
        <tissue evidence="1">Shoot tissue taken approximately 20 cm above the soil surface</tissue>
    </source>
</reference>
<dbReference type="AlphaFoldDB" id="A0A0A8Z4R8"/>
<proteinExistence type="predicted"/>
<reference evidence="1" key="1">
    <citation type="submission" date="2014-09" db="EMBL/GenBank/DDBJ databases">
        <authorList>
            <person name="Magalhaes I.L.F."/>
            <person name="Oliveira U."/>
            <person name="Santos F.R."/>
            <person name="Vidigal T.H.D.A."/>
            <person name="Brescovit A.D."/>
            <person name="Santos A.J."/>
        </authorList>
    </citation>
    <scope>NUCLEOTIDE SEQUENCE</scope>
    <source>
        <tissue evidence="1">Shoot tissue taken approximately 20 cm above the soil surface</tissue>
    </source>
</reference>
<name>A0A0A8Z4R8_ARUDO</name>
<evidence type="ECO:0000313" key="1">
    <source>
        <dbReference type="EMBL" id="JAD34389.1"/>
    </source>
</evidence>
<protein>
    <submittedName>
        <fullName evidence="1">Uncharacterized protein</fullName>
    </submittedName>
</protein>
<dbReference type="EMBL" id="GBRH01263506">
    <property type="protein sequence ID" value="JAD34389.1"/>
    <property type="molecule type" value="Transcribed_RNA"/>
</dbReference>
<organism evidence="1">
    <name type="scientific">Arundo donax</name>
    <name type="common">Giant reed</name>
    <name type="synonym">Donax arundinaceus</name>
    <dbReference type="NCBI Taxonomy" id="35708"/>
    <lineage>
        <taxon>Eukaryota</taxon>
        <taxon>Viridiplantae</taxon>
        <taxon>Streptophyta</taxon>
        <taxon>Embryophyta</taxon>
        <taxon>Tracheophyta</taxon>
        <taxon>Spermatophyta</taxon>
        <taxon>Magnoliopsida</taxon>
        <taxon>Liliopsida</taxon>
        <taxon>Poales</taxon>
        <taxon>Poaceae</taxon>
        <taxon>PACMAD clade</taxon>
        <taxon>Arundinoideae</taxon>
        <taxon>Arundineae</taxon>
        <taxon>Arundo</taxon>
    </lineage>
</organism>